<feature type="domain" description="Glycosyl hydrolase family 63 N-terminal" evidence="14">
    <location>
        <begin position="24"/>
        <end position="231"/>
    </location>
</feature>
<feature type="domain" description="Glycosyl hydrolase family 63 C-terminal" evidence="13">
    <location>
        <begin position="292"/>
        <end position="765"/>
    </location>
</feature>
<evidence type="ECO:0000256" key="10">
    <source>
        <dbReference type="ARBA" id="ARBA00023295"/>
    </source>
</evidence>
<comment type="function">
    <text evidence="12">Cleaves the distal alpha 1,2-linked glucose residue from the Glc(3)Man(9)GlcNAc(2) oligosaccharide precursor.</text>
</comment>
<sequence>MREEEQQDVCSLEDAGLTKEYNASMYWGTYRPHLFLGVKTRSANPVVASVMWHKTDALNPLRHEATSSGIKKYGWVRHDGRNFGHEVILDENCGVNLNFTFVKHGHDNQAKGGDWAVRVSASPRATKAKGKGTETTSISLLLHVSSLSSKGRIHSPTIPAKRAAARPLASFTGSNPGTGSFTVAAMEGERREGAAAGEEKAHFFAMKAKSEHAYRADELVEQIYRYSMSKSGGKDSRLTLPDENQDEDKSNSVFLQLTLVPPGYIDIVFLSHALHKLGGEEEVARAAAQLSGPALSQLIAERTAEFDKRFDTVFKLRDATCIPSSSFNLFGKYPGSGACTPAGKLSEGAVELGKVALSQLMGGLSYLHGTWVKADPPFYNTTSQQAPASSFTCSPCRDGFARGFLWDEGFHQLLMTRWEPAGSRDVLLHWLGLMQPDGWIPRENFIGPETRRRIEARWWTQYPEHANPPTLLLALQALHEGGEAPPGFLKCVLPRLKTWLNWFKRTQQAPALHSFKWSGRIKTEGIWHTLSSGLDDYPRANASSAAADRHLDLFCWVALMHKILAQVSSSLGEDSSSLLSTFRTLLSHLEAVHWNNETQSFQDRGYMAYPDQQPQEEFVQHHGYVSLFPLLLQLLNASDPKLLPIIQVMSDRQHLFSKAGLRSLSPKSPEGGEDSMYGTQEDYWRGKVWINLNYLALKALKRYGESREEAAQLYVQLRQAIMENMLGQYTKKGYIFEQYDDKTGEGLKHKPFAGWSSLVLLIMAEMY</sequence>
<evidence type="ECO:0000259" key="13">
    <source>
        <dbReference type="Pfam" id="PF03200"/>
    </source>
</evidence>
<dbReference type="PANTHER" id="PTHR10412:SF11">
    <property type="entry name" value="MANNOSYL-OLIGOSACCHARIDE GLUCOSIDASE"/>
    <property type="match status" value="1"/>
</dbReference>
<dbReference type="PANTHER" id="PTHR10412">
    <property type="entry name" value="MANNOSYL-OLIGOSACCHARIDE GLUCOSIDASE"/>
    <property type="match status" value="1"/>
</dbReference>
<keyword evidence="9" id="KW-0325">Glycoprotein</keyword>
<dbReference type="InterPro" id="IPR008928">
    <property type="entry name" value="6-hairpin_glycosidase_sf"/>
</dbReference>
<dbReference type="GO" id="GO:0009311">
    <property type="term" value="P:oligosaccharide metabolic process"/>
    <property type="evidence" value="ECO:0007669"/>
    <property type="project" value="UniProtKB-UniRule"/>
</dbReference>
<dbReference type="InterPro" id="IPR031335">
    <property type="entry name" value="Glyco_hydro_63_C"/>
</dbReference>
<dbReference type="Pfam" id="PF16923">
    <property type="entry name" value="Glyco_hydro_63N"/>
    <property type="match status" value="1"/>
</dbReference>
<comment type="similarity">
    <text evidence="2 12">Belongs to the glycosyl hydrolase 63 family.</text>
</comment>
<evidence type="ECO:0000256" key="1">
    <source>
        <dbReference type="ARBA" id="ARBA00004648"/>
    </source>
</evidence>
<evidence type="ECO:0000256" key="11">
    <source>
        <dbReference type="ARBA" id="ARBA00038888"/>
    </source>
</evidence>
<dbReference type="InterPro" id="IPR031631">
    <property type="entry name" value="Glyco_hydro_63N"/>
</dbReference>
<dbReference type="Pfam" id="PF03200">
    <property type="entry name" value="Glyco_hydro_63"/>
    <property type="match status" value="1"/>
</dbReference>
<evidence type="ECO:0000256" key="5">
    <source>
        <dbReference type="ARBA" id="ARBA00022824"/>
    </source>
</evidence>
<keyword evidence="3" id="KW-0812">Transmembrane</keyword>
<keyword evidence="7" id="KW-1133">Transmembrane helix</keyword>
<dbReference type="GO" id="GO:0006487">
    <property type="term" value="P:protein N-linked glycosylation"/>
    <property type="evidence" value="ECO:0007669"/>
    <property type="project" value="UniProtKB-UniRule"/>
</dbReference>
<evidence type="ECO:0000313" key="15">
    <source>
        <dbReference type="EMBL" id="CAE2334136.1"/>
    </source>
</evidence>
<dbReference type="EC" id="3.2.1.106" evidence="11 12"/>
<proteinExistence type="inferred from homology"/>
<comment type="catalytic activity">
    <reaction evidence="12">
        <text>N(4)-(alpha-D-Glc-(1-&gt;2)-alpha-D-Glc-(1-&gt;3)-alpha-D-Glc-(1-&gt;3)-alpha-D-Man-(1-&gt;2)-alpha-D-Man-(1-&gt;2)-alpha-D-Man-(1-&gt;3)-[alpha-D-Man-(1-&gt;2)-alpha-D-Man-(1-&gt;3)-[alpha-D-Man-(1-&gt;2)-alpha-D-Man-(1-&gt;6)]-alpha-D-Man-(1-&gt;6)]-beta-D-Man-(1-&gt;4)-beta-D-GlcNAc-(1-&gt;4)-beta-D-GlcNAc)-L-asparaginyl-[protein] + H2O = N(4)-(alpha-D-Glc-(1-&gt;3)-alpha-D-Glc-(1-&gt;3)-alpha-D-Man-(1-&gt;2)-alpha-D-Man-(1-&gt;2)-alpha-D-Man-(1-&gt;3)-[alpha-D-Man-(1-&gt;2)-alpha-D-Man-(1-&gt;3)-[alpha-D-Man-(1-&gt;2)-alpha-D-Man-(1-&gt;6)]-alpha-D-Man-(1-&gt;6)]-beta-D-Man-(1-&gt;4)-beta-D-GlcNAc-(1-&gt;4)-beta-D-GlcNAc)-L-asparaginyl-[protein] + beta-D-glucose</text>
        <dbReference type="Rhea" id="RHEA:55988"/>
        <dbReference type="Rhea" id="RHEA-COMP:12806"/>
        <dbReference type="Rhea" id="RHEA-COMP:14355"/>
        <dbReference type="ChEBI" id="CHEBI:15377"/>
        <dbReference type="ChEBI" id="CHEBI:15903"/>
        <dbReference type="ChEBI" id="CHEBI:59082"/>
        <dbReference type="ChEBI" id="CHEBI:132537"/>
        <dbReference type="EC" id="3.2.1.106"/>
    </reaction>
</comment>
<dbReference type="InterPro" id="IPR012341">
    <property type="entry name" value="6hp_glycosidase-like_sf"/>
</dbReference>
<evidence type="ECO:0000256" key="3">
    <source>
        <dbReference type="ARBA" id="ARBA00022692"/>
    </source>
</evidence>
<dbReference type="EMBL" id="HBKN01044819">
    <property type="protein sequence ID" value="CAE2334136.1"/>
    <property type="molecule type" value="Transcribed_RNA"/>
</dbReference>
<name>A0A7S4U7S8_GUITH</name>
<dbReference type="InterPro" id="IPR004888">
    <property type="entry name" value="Glycoside_hydrolase_63"/>
</dbReference>
<evidence type="ECO:0000256" key="7">
    <source>
        <dbReference type="ARBA" id="ARBA00022989"/>
    </source>
</evidence>
<dbReference type="Gene3D" id="1.50.10.10">
    <property type="match status" value="1"/>
</dbReference>
<dbReference type="SUPFAM" id="SSF48208">
    <property type="entry name" value="Six-hairpin glycosidases"/>
    <property type="match status" value="1"/>
</dbReference>
<dbReference type="GO" id="GO:0004573">
    <property type="term" value="F:Glc3Man9GlcNAc2 oligosaccharide glucosidase activity"/>
    <property type="evidence" value="ECO:0007669"/>
    <property type="project" value="UniProtKB-UniRule"/>
</dbReference>
<keyword evidence="5 12" id="KW-0256">Endoplasmic reticulum</keyword>
<keyword evidence="4 12" id="KW-0378">Hydrolase</keyword>
<evidence type="ECO:0000256" key="2">
    <source>
        <dbReference type="ARBA" id="ARBA00010833"/>
    </source>
</evidence>
<evidence type="ECO:0000256" key="6">
    <source>
        <dbReference type="ARBA" id="ARBA00022968"/>
    </source>
</evidence>
<dbReference type="InterPro" id="IPR038518">
    <property type="entry name" value="Glyco_hydro_63N_sf"/>
</dbReference>
<keyword evidence="6" id="KW-0735">Signal-anchor</keyword>
<accession>A0A7S4U7S8</accession>
<organism evidence="15">
    <name type="scientific">Guillardia theta</name>
    <name type="common">Cryptophyte</name>
    <name type="synonym">Cryptomonas phi</name>
    <dbReference type="NCBI Taxonomy" id="55529"/>
    <lineage>
        <taxon>Eukaryota</taxon>
        <taxon>Cryptophyceae</taxon>
        <taxon>Pyrenomonadales</taxon>
        <taxon>Geminigeraceae</taxon>
        <taxon>Guillardia</taxon>
    </lineage>
</organism>
<keyword evidence="10 12" id="KW-0326">Glycosidase</keyword>
<keyword evidence="8" id="KW-0472">Membrane</keyword>
<comment type="subcellular location">
    <subcellularLocation>
        <location evidence="1 12">Endoplasmic reticulum membrane</location>
        <topology evidence="1 12">Single-pass type II membrane protein</topology>
    </subcellularLocation>
</comment>
<reference evidence="15" key="1">
    <citation type="submission" date="2021-01" db="EMBL/GenBank/DDBJ databases">
        <authorList>
            <person name="Corre E."/>
            <person name="Pelletier E."/>
            <person name="Niang G."/>
            <person name="Scheremetjew M."/>
            <person name="Finn R."/>
            <person name="Kale V."/>
            <person name="Holt S."/>
            <person name="Cochrane G."/>
            <person name="Meng A."/>
            <person name="Brown T."/>
            <person name="Cohen L."/>
        </authorList>
    </citation>
    <scope>NUCLEOTIDE SEQUENCE</scope>
    <source>
        <strain evidence="15">CCMP 2712</strain>
    </source>
</reference>
<evidence type="ECO:0000256" key="8">
    <source>
        <dbReference type="ARBA" id="ARBA00023136"/>
    </source>
</evidence>
<dbReference type="AlphaFoldDB" id="A0A7S4U7S8"/>
<dbReference type="Gene3D" id="2.70.98.110">
    <property type="entry name" value="Glycosyl hydrolase family 63, N-terminal domain"/>
    <property type="match status" value="1"/>
</dbReference>
<protein>
    <recommendedName>
        <fullName evidence="11 12">Mannosyl-oligosaccharide glucosidase</fullName>
        <ecNumber evidence="11 12">3.2.1.106</ecNumber>
    </recommendedName>
</protein>
<dbReference type="GO" id="GO:0005789">
    <property type="term" value="C:endoplasmic reticulum membrane"/>
    <property type="evidence" value="ECO:0007669"/>
    <property type="project" value="UniProtKB-SubCell"/>
</dbReference>
<gene>
    <name evidence="15" type="ORF">GTHE00462_LOCUS35059</name>
</gene>
<evidence type="ECO:0000256" key="4">
    <source>
        <dbReference type="ARBA" id="ARBA00022801"/>
    </source>
</evidence>
<evidence type="ECO:0000256" key="9">
    <source>
        <dbReference type="ARBA" id="ARBA00023180"/>
    </source>
</evidence>
<evidence type="ECO:0000256" key="12">
    <source>
        <dbReference type="RuleBase" id="RU368089"/>
    </source>
</evidence>
<evidence type="ECO:0000259" key="14">
    <source>
        <dbReference type="Pfam" id="PF16923"/>
    </source>
</evidence>